<feature type="transmembrane region" description="Helical" evidence="1">
    <location>
        <begin position="76"/>
        <end position="101"/>
    </location>
</feature>
<accession>A0A5M8R171</accession>
<dbReference type="OrthoDB" id="916975at2"/>
<dbReference type="AlphaFoldDB" id="A0A5M8R171"/>
<dbReference type="Gene3D" id="3.40.50.1110">
    <property type="entry name" value="SGNH hydrolase"/>
    <property type="match status" value="1"/>
</dbReference>
<keyword evidence="2" id="KW-0378">Hydrolase</keyword>
<dbReference type="InterPro" id="IPR036514">
    <property type="entry name" value="SGNH_hydro_sf"/>
</dbReference>
<proteinExistence type="predicted"/>
<dbReference type="Proteomes" id="UP000323994">
    <property type="component" value="Unassembled WGS sequence"/>
</dbReference>
<dbReference type="GO" id="GO:0016788">
    <property type="term" value="F:hydrolase activity, acting on ester bonds"/>
    <property type="evidence" value="ECO:0007669"/>
    <property type="project" value="UniProtKB-ARBA"/>
</dbReference>
<comment type="caution">
    <text evidence="2">The sequence shown here is derived from an EMBL/GenBank/DDBJ whole genome shotgun (WGS) entry which is preliminary data.</text>
</comment>
<keyword evidence="1" id="KW-0472">Membrane</keyword>
<organism evidence="2 3">
    <name type="scientific">Dyadobacter flavalbus</name>
    <dbReference type="NCBI Taxonomy" id="2579942"/>
    <lineage>
        <taxon>Bacteria</taxon>
        <taxon>Pseudomonadati</taxon>
        <taxon>Bacteroidota</taxon>
        <taxon>Cytophagia</taxon>
        <taxon>Cytophagales</taxon>
        <taxon>Spirosomataceae</taxon>
        <taxon>Dyadobacter</taxon>
    </lineage>
</organism>
<sequence>MIFKIFTSFIRILFLGVFFLLLFFADKFKIKIEYAGFPLSDNWYIRLTRLAFWFLVSVEILRVFYYSIIKSRMQGLVANIVTLVVPLVITLILLEVIFMYVPQSHEGISSKASQIWWEKYWHPVNELGYRDKKIMDEAGKINVLVIGDSFAAGHGLKNVNERFSDILQAKLGVERYSVYNLGVSGADTRDEAKRLEEFPIKPDIIILQYFPNDIEKAGRENGLSLSGAESYADLHGPFSMLVKRFYLPNFIYWQLPHTGFSTFEKFVQSAYTDTTVLNAHLRDLSRFTLYKEASKAEMYTVFIPFLFQLDKSAAYTKPVEGFLRSKKVHVITLNNTIAKVPEKDRIVGKNDGHASSVINSLIADKLFEAMKPDLRQH</sequence>
<keyword evidence="1" id="KW-1133">Transmembrane helix</keyword>
<evidence type="ECO:0000313" key="2">
    <source>
        <dbReference type="EMBL" id="KAA6439972.1"/>
    </source>
</evidence>
<evidence type="ECO:0000313" key="3">
    <source>
        <dbReference type="Proteomes" id="UP000323994"/>
    </source>
</evidence>
<dbReference type="CDD" id="cd00229">
    <property type="entry name" value="SGNH_hydrolase"/>
    <property type="match status" value="1"/>
</dbReference>
<reference evidence="2 3" key="1">
    <citation type="submission" date="2019-05" db="EMBL/GenBank/DDBJ databases">
        <authorList>
            <person name="Qu J.-H."/>
        </authorList>
    </citation>
    <scope>NUCLEOTIDE SEQUENCE [LARGE SCALE GENOMIC DNA]</scope>
    <source>
        <strain evidence="2 3">NS28</strain>
    </source>
</reference>
<feature type="transmembrane region" description="Helical" evidence="1">
    <location>
        <begin position="43"/>
        <end position="64"/>
    </location>
</feature>
<keyword evidence="3" id="KW-1185">Reference proteome</keyword>
<evidence type="ECO:0000256" key="1">
    <source>
        <dbReference type="SAM" id="Phobius"/>
    </source>
</evidence>
<name>A0A5M8R171_9BACT</name>
<gene>
    <name evidence="2" type="ORF">FEM33_09725</name>
</gene>
<keyword evidence="1" id="KW-0812">Transmembrane</keyword>
<dbReference type="SUPFAM" id="SSF52266">
    <property type="entry name" value="SGNH hydrolase"/>
    <property type="match status" value="1"/>
</dbReference>
<dbReference type="EMBL" id="VBSN01000028">
    <property type="protein sequence ID" value="KAA6439972.1"/>
    <property type="molecule type" value="Genomic_DNA"/>
</dbReference>
<dbReference type="RefSeq" id="WP_139011872.1">
    <property type="nucleotide sequence ID" value="NZ_VBSN01000028.1"/>
</dbReference>
<protein>
    <submittedName>
        <fullName evidence="2">SGNH/GDSL hydrolase family protein</fullName>
    </submittedName>
</protein>